<comment type="caution">
    <text evidence="2">The sequence shown here is derived from an EMBL/GenBank/DDBJ whole genome shotgun (WGS) entry which is preliminary data.</text>
</comment>
<dbReference type="EMBL" id="JACEEZ010025554">
    <property type="protein sequence ID" value="KAG0699752.1"/>
    <property type="molecule type" value="Genomic_DNA"/>
</dbReference>
<evidence type="ECO:0000256" key="1">
    <source>
        <dbReference type="SAM" id="MobiDB-lite"/>
    </source>
</evidence>
<name>A0A8J8WLG3_CHIOP</name>
<proteinExistence type="predicted"/>
<organism evidence="2 3">
    <name type="scientific">Chionoecetes opilio</name>
    <name type="common">Atlantic snow crab</name>
    <name type="synonym">Cancer opilio</name>
    <dbReference type="NCBI Taxonomy" id="41210"/>
    <lineage>
        <taxon>Eukaryota</taxon>
        <taxon>Metazoa</taxon>
        <taxon>Ecdysozoa</taxon>
        <taxon>Arthropoda</taxon>
        <taxon>Crustacea</taxon>
        <taxon>Multicrustacea</taxon>
        <taxon>Malacostraca</taxon>
        <taxon>Eumalacostraca</taxon>
        <taxon>Eucarida</taxon>
        <taxon>Decapoda</taxon>
        <taxon>Pleocyemata</taxon>
        <taxon>Brachyura</taxon>
        <taxon>Eubrachyura</taxon>
        <taxon>Majoidea</taxon>
        <taxon>Majidae</taxon>
        <taxon>Chionoecetes</taxon>
    </lineage>
</organism>
<evidence type="ECO:0000313" key="3">
    <source>
        <dbReference type="Proteomes" id="UP000770661"/>
    </source>
</evidence>
<protein>
    <submittedName>
        <fullName evidence="2">Uncharacterized protein</fullName>
    </submittedName>
</protein>
<evidence type="ECO:0000313" key="2">
    <source>
        <dbReference type="EMBL" id="KAG0699752.1"/>
    </source>
</evidence>
<gene>
    <name evidence="2" type="ORF">GWK47_025756</name>
</gene>
<keyword evidence="3" id="KW-1185">Reference proteome</keyword>
<dbReference type="Proteomes" id="UP000770661">
    <property type="component" value="Unassembled WGS sequence"/>
</dbReference>
<feature type="region of interest" description="Disordered" evidence="1">
    <location>
        <begin position="1"/>
        <end position="42"/>
    </location>
</feature>
<sequence>MAPRALDLTWPLVERSGEESATPAQKSSKKKKKKKPLQENPTCTSCHDSTSGCRCHVTAGVLGLTSNRGAPGLQFWPRLLVDLFAAGQGWRRQVAGTRGGLCLLAAYPTPQSGPGVYCPPPAPKGLYDGNILAVPKVTFFENAPQGALTGHQSTCRAGPGEKLFRVYVSVFRPPSRHDLIGYMIAFLLVPPFDCEGGCLIPEVVLGSVLRPNRGQKVVFSQLPGGCGAHLKARKSTGGGR</sequence>
<accession>A0A8J8WLG3</accession>
<dbReference type="AlphaFoldDB" id="A0A8J8WLG3"/>
<reference evidence="2" key="1">
    <citation type="submission" date="2020-07" db="EMBL/GenBank/DDBJ databases">
        <title>The High-quality genome of the commercially important snow crab, Chionoecetes opilio.</title>
        <authorList>
            <person name="Jeong J.-H."/>
            <person name="Ryu S."/>
        </authorList>
    </citation>
    <scope>NUCLEOTIDE SEQUENCE</scope>
    <source>
        <strain evidence="2">MADBK_172401_WGS</strain>
        <tissue evidence="2">Digestive gland</tissue>
    </source>
</reference>